<evidence type="ECO:0000313" key="1">
    <source>
        <dbReference type="EMBL" id="CAE8592019.1"/>
    </source>
</evidence>
<dbReference type="AlphaFoldDB" id="A0A813DVS2"/>
<accession>A0A813DVS2</accession>
<dbReference type="GO" id="GO:0003676">
    <property type="term" value="F:nucleic acid binding"/>
    <property type="evidence" value="ECO:0007669"/>
    <property type="project" value="InterPro"/>
</dbReference>
<protein>
    <submittedName>
        <fullName evidence="1">Uncharacterized protein</fullName>
    </submittedName>
</protein>
<organism evidence="1 2">
    <name type="scientific">Polarella glacialis</name>
    <name type="common">Dinoflagellate</name>
    <dbReference type="NCBI Taxonomy" id="89957"/>
    <lineage>
        <taxon>Eukaryota</taxon>
        <taxon>Sar</taxon>
        <taxon>Alveolata</taxon>
        <taxon>Dinophyceae</taxon>
        <taxon>Suessiales</taxon>
        <taxon>Suessiaceae</taxon>
        <taxon>Polarella</taxon>
    </lineage>
</organism>
<name>A0A813DVS2_POLGL</name>
<keyword evidence="2" id="KW-1185">Reference proteome</keyword>
<evidence type="ECO:0000313" key="2">
    <source>
        <dbReference type="Proteomes" id="UP000654075"/>
    </source>
</evidence>
<proteinExistence type="predicted"/>
<dbReference type="EMBL" id="CAJNNV010005398">
    <property type="protein sequence ID" value="CAE8592019.1"/>
    <property type="molecule type" value="Genomic_DNA"/>
</dbReference>
<dbReference type="Gene3D" id="3.30.420.10">
    <property type="entry name" value="Ribonuclease H-like superfamily/Ribonuclease H"/>
    <property type="match status" value="1"/>
</dbReference>
<sequence length="233" mass="25756">MTPEDLLLVTARDFEVQSLLPRRCNTPEPGAVDATLQDFFFSRWCCLKDVFRKQFNLANEAAPNSLRNMSRHLGLPHAGAEQGRQSACMSENDLLARVTKELLKQDWKPVATAWRDKVSAQTQFLLPSRGDFVADATGLGPCCRYCCCYCYCGCCGCCCCYCCCGCCGCCCCCCSCCCYCCCCCRCCCCSCGCCCFVPDTSESQLRSVLIIFFLLTVIVNSKNNSKTCSKQQN</sequence>
<comment type="caution">
    <text evidence="1">The sequence shown here is derived from an EMBL/GenBank/DDBJ whole genome shotgun (WGS) entry which is preliminary data.</text>
</comment>
<gene>
    <name evidence="1" type="ORF">PGLA1383_LOCUS10678</name>
</gene>
<dbReference type="Proteomes" id="UP000654075">
    <property type="component" value="Unassembled WGS sequence"/>
</dbReference>
<dbReference type="InterPro" id="IPR036397">
    <property type="entry name" value="RNaseH_sf"/>
</dbReference>
<reference evidence="1" key="1">
    <citation type="submission" date="2021-02" db="EMBL/GenBank/DDBJ databases">
        <authorList>
            <person name="Dougan E. K."/>
            <person name="Rhodes N."/>
            <person name="Thang M."/>
            <person name="Chan C."/>
        </authorList>
    </citation>
    <scope>NUCLEOTIDE SEQUENCE</scope>
</reference>